<dbReference type="PANTHER" id="PTHR42918">
    <property type="entry name" value="LYSYL-TRNA SYNTHETASE"/>
    <property type="match status" value="1"/>
</dbReference>
<comment type="similarity">
    <text evidence="7">Belongs to the class-II aminoacyl-tRNA synthetase family.</text>
</comment>
<dbReference type="HAMAP" id="MF_00252">
    <property type="entry name" value="Lys_tRNA_synth_class2"/>
    <property type="match status" value="1"/>
</dbReference>
<dbReference type="SUPFAM" id="SSF50249">
    <property type="entry name" value="Nucleic acid-binding proteins"/>
    <property type="match status" value="1"/>
</dbReference>
<gene>
    <name evidence="7" type="primary">lysS</name>
    <name evidence="10" type="ORF">ATC1_12379</name>
</gene>
<dbReference type="InterPro" id="IPR002313">
    <property type="entry name" value="Lys-tRNA-ligase_II"/>
</dbReference>
<keyword evidence="5 7" id="KW-0030">Aminoacyl-tRNA synthetase</keyword>
<feature type="binding site" evidence="7">
    <location>
        <position position="419"/>
    </location>
    <ligand>
        <name>Mg(2+)</name>
        <dbReference type="ChEBI" id="CHEBI:18420"/>
        <label>1</label>
    </ligand>
</feature>
<dbReference type="CDD" id="cd04322">
    <property type="entry name" value="LysRS_N"/>
    <property type="match status" value="1"/>
</dbReference>
<dbReference type="GO" id="GO:0000287">
    <property type="term" value="F:magnesium ion binding"/>
    <property type="evidence" value="ECO:0007669"/>
    <property type="project" value="UniProtKB-UniRule"/>
</dbReference>
<feature type="binding site" evidence="7">
    <location>
        <position position="412"/>
    </location>
    <ligand>
        <name>Mg(2+)</name>
        <dbReference type="ChEBI" id="CHEBI:18420"/>
        <label>1</label>
    </ligand>
</feature>
<keyword evidence="2 7" id="KW-0479">Metal-binding</keyword>
<dbReference type="PRINTS" id="PR00982">
    <property type="entry name" value="TRNASYNTHLYS"/>
</dbReference>
<dbReference type="PATRIC" id="fig|1678840.3.peg.950"/>
<comment type="catalytic activity">
    <reaction evidence="6 7 8">
        <text>tRNA(Lys) + L-lysine + ATP = L-lysyl-tRNA(Lys) + AMP + diphosphate</text>
        <dbReference type="Rhea" id="RHEA:20792"/>
        <dbReference type="Rhea" id="RHEA-COMP:9696"/>
        <dbReference type="Rhea" id="RHEA-COMP:9697"/>
        <dbReference type="ChEBI" id="CHEBI:30616"/>
        <dbReference type="ChEBI" id="CHEBI:32551"/>
        <dbReference type="ChEBI" id="CHEBI:33019"/>
        <dbReference type="ChEBI" id="CHEBI:78442"/>
        <dbReference type="ChEBI" id="CHEBI:78529"/>
        <dbReference type="ChEBI" id="CHEBI:456215"/>
        <dbReference type="EC" id="6.1.1.6"/>
    </reaction>
</comment>
<dbReference type="GO" id="GO:0005524">
    <property type="term" value="F:ATP binding"/>
    <property type="evidence" value="ECO:0007669"/>
    <property type="project" value="UniProtKB-UniRule"/>
</dbReference>
<comment type="subunit">
    <text evidence="7">Homodimer.</text>
</comment>
<dbReference type="PANTHER" id="PTHR42918:SF15">
    <property type="entry name" value="LYSINE--TRNA LIGASE, CHLOROPLASTIC_MITOCHONDRIAL"/>
    <property type="match status" value="1"/>
</dbReference>
<evidence type="ECO:0000259" key="9">
    <source>
        <dbReference type="PROSITE" id="PS50862"/>
    </source>
</evidence>
<dbReference type="GO" id="GO:0004824">
    <property type="term" value="F:lysine-tRNA ligase activity"/>
    <property type="evidence" value="ECO:0007669"/>
    <property type="project" value="UniProtKB-UniRule"/>
</dbReference>
<dbReference type="Gene3D" id="3.30.930.10">
    <property type="entry name" value="Bira Bifunctional Protein, Domain 2"/>
    <property type="match status" value="1"/>
</dbReference>
<dbReference type="Proteomes" id="UP000053370">
    <property type="component" value="Unassembled WGS sequence"/>
</dbReference>
<dbReference type="Pfam" id="PF01336">
    <property type="entry name" value="tRNA_anti-codon"/>
    <property type="match status" value="1"/>
</dbReference>
<keyword evidence="3 7" id="KW-0547">Nucleotide-binding</keyword>
<dbReference type="STRING" id="1678840.ATC1_12379"/>
<evidence type="ECO:0000256" key="5">
    <source>
        <dbReference type="ARBA" id="ARBA00023146"/>
    </source>
</evidence>
<reference evidence="10" key="1">
    <citation type="journal article" date="2015" name="Genome Announc.">
        <title>Draft Genome Sequence of Anaerolineae Strain TC1, a Novel Isolate from a Methanogenic Wastewater Treatment System.</title>
        <authorList>
            <person name="Matsuura N."/>
            <person name="Tourlousse D.M."/>
            <person name="Sun L."/>
            <person name="Toyonaga M."/>
            <person name="Kuroda K."/>
            <person name="Ohashi A."/>
            <person name="Cruz R."/>
            <person name="Yamaguchi T."/>
            <person name="Sekiguchi Y."/>
        </authorList>
    </citation>
    <scope>NUCLEOTIDE SEQUENCE [LARGE SCALE GENOMIC DNA]</scope>
    <source>
        <strain evidence="10">TC1</strain>
    </source>
</reference>
<dbReference type="InterPro" id="IPR018149">
    <property type="entry name" value="Lys-tRNA-synth_II_C"/>
</dbReference>
<evidence type="ECO:0000313" key="10">
    <source>
        <dbReference type="EMBL" id="GAP39843.1"/>
    </source>
</evidence>
<evidence type="ECO:0000256" key="3">
    <source>
        <dbReference type="ARBA" id="ARBA00022741"/>
    </source>
</evidence>
<evidence type="ECO:0000313" key="11">
    <source>
        <dbReference type="Proteomes" id="UP000053370"/>
    </source>
</evidence>
<dbReference type="SUPFAM" id="SSF55681">
    <property type="entry name" value="Class II aaRS and biotin synthetases"/>
    <property type="match status" value="1"/>
</dbReference>
<dbReference type="InterPro" id="IPR006195">
    <property type="entry name" value="aa-tRNA-synth_II"/>
</dbReference>
<dbReference type="NCBIfam" id="TIGR00499">
    <property type="entry name" value="lysS_bact"/>
    <property type="match status" value="1"/>
</dbReference>
<dbReference type="EMBL" id="DF968180">
    <property type="protein sequence ID" value="GAP39843.1"/>
    <property type="molecule type" value="Genomic_DNA"/>
</dbReference>
<dbReference type="PROSITE" id="PS50862">
    <property type="entry name" value="AA_TRNA_LIGASE_II"/>
    <property type="match status" value="1"/>
</dbReference>
<keyword evidence="11" id="KW-1185">Reference proteome</keyword>
<dbReference type="InterPro" id="IPR012340">
    <property type="entry name" value="NA-bd_OB-fold"/>
</dbReference>
<dbReference type="NCBIfam" id="NF001756">
    <property type="entry name" value="PRK00484.1"/>
    <property type="match status" value="1"/>
</dbReference>
<keyword evidence="1 7" id="KW-0436">Ligase</keyword>
<dbReference type="InterPro" id="IPR004365">
    <property type="entry name" value="NA-bd_OB_tRNA"/>
</dbReference>
<dbReference type="Pfam" id="PF00152">
    <property type="entry name" value="tRNA-synt_2"/>
    <property type="match status" value="1"/>
</dbReference>
<dbReference type="GO" id="GO:0005829">
    <property type="term" value="C:cytosol"/>
    <property type="evidence" value="ECO:0007669"/>
    <property type="project" value="TreeGrafter"/>
</dbReference>
<dbReference type="GO" id="GO:0006430">
    <property type="term" value="P:lysyl-tRNA aminoacylation"/>
    <property type="evidence" value="ECO:0007669"/>
    <property type="project" value="UniProtKB-UniRule"/>
</dbReference>
<feature type="binding site" evidence="7">
    <location>
        <position position="419"/>
    </location>
    <ligand>
        <name>Mg(2+)</name>
        <dbReference type="ChEBI" id="CHEBI:18420"/>
        <label>2</label>
    </ligand>
</feature>
<dbReference type="RefSeq" id="WP_062278613.1">
    <property type="nucleotide sequence ID" value="NZ_DF968180.1"/>
</dbReference>
<evidence type="ECO:0000256" key="1">
    <source>
        <dbReference type="ARBA" id="ARBA00022598"/>
    </source>
</evidence>
<keyword evidence="7 8" id="KW-0460">Magnesium</keyword>
<evidence type="ECO:0000256" key="6">
    <source>
        <dbReference type="ARBA" id="ARBA00048573"/>
    </source>
</evidence>
<dbReference type="GO" id="GO:0000049">
    <property type="term" value="F:tRNA binding"/>
    <property type="evidence" value="ECO:0007669"/>
    <property type="project" value="TreeGrafter"/>
</dbReference>
<organism evidence="10">
    <name type="scientific">Flexilinea flocculi</name>
    <dbReference type="NCBI Taxonomy" id="1678840"/>
    <lineage>
        <taxon>Bacteria</taxon>
        <taxon>Bacillati</taxon>
        <taxon>Chloroflexota</taxon>
        <taxon>Anaerolineae</taxon>
        <taxon>Anaerolineales</taxon>
        <taxon>Anaerolineaceae</taxon>
        <taxon>Flexilinea</taxon>
    </lineage>
</organism>
<dbReference type="InterPro" id="IPR045864">
    <property type="entry name" value="aa-tRNA-synth_II/BPL/LPL"/>
</dbReference>
<evidence type="ECO:0000256" key="7">
    <source>
        <dbReference type="HAMAP-Rule" id="MF_00252"/>
    </source>
</evidence>
<evidence type="ECO:0000256" key="4">
    <source>
        <dbReference type="ARBA" id="ARBA00022840"/>
    </source>
</evidence>
<dbReference type="InterPro" id="IPR004364">
    <property type="entry name" value="Aa-tRNA-synt_II"/>
</dbReference>
<keyword evidence="7" id="KW-0963">Cytoplasm</keyword>
<dbReference type="CDD" id="cd00775">
    <property type="entry name" value="LysRS_core"/>
    <property type="match status" value="1"/>
</dbReference>
<keyword evidence="4 7" id="KW-0067">ATP-binding</keyword>
<dbReference type="InterPro" id="IPR044136">
    <property type="entry name" value="Lys-tRNA-ligase_II_N"/>
</dbReference>
<proteinExistence type="inferred from homology"/>
<comment type="cofactor">
    <cofactor evidence="7 8">
        <name>Mg(2+)</name>
        <dbReference type="ChEBI" id="CHEBI:18420"/>
    </cofactor>
    <text evidence="7 8">Binds 3 Mg(2+) ions per subunit.</text>
</comment>
<accession>A0A0K8PB03</accession>
<comment type="subcellular location">
    <subcellularLocation>
        <location evidence="7">Cytoplasm</location>
    </subcellularLocation>
</comment>
<dbReference type="OrthoDB" id="9802326at2"/>
<sequence>MELNELEKIRIEKIRKLKELGIESYPTRANNNSTIKKACDEFLKTEQHECPDPCVFTLAGRMRSLRVMGKLAFTHIEDSTGKIQLFLRVNELGDKLQIFKDFFDLGDFIEAHGTMIRTKTGEVSLQVDDFRMLAKAITALPAAKEEIVDGQTVRYTGLTDPEIRYRQRYADLVVNPDVKKIFYTRTKLVNSLREFLNQNDFLEVETPILQPIYGGAAAKPFTTHHNQLHQDLFLRISFELYLKRLLVGGLDRVYEIGRDFRNEGVSYKHNPEFTQLEFYCAYFDYLKVMEFTEKMIRFAAEKTLGTTILTYNGIEFDLSKPWNRINMREGILEKTGIDIANYPDRNTLASIMKEKGMQFKPEMPRGKLIDFLVSEYLEPTFLQPTFLYDYPWEISPLAKRKPDDPTTTERFEGFIAGMELCNAFTELNDPIDQELRFLEMGRAYASDDDENNPIDEDYLQAMRYGMPPCGGFGMGIDRLTMLFTNSSTIREVLLFPHLRDRDNDSTEGETEA</sequence>
<dbReference type="Gene3D" id="2.40.50.140">
    <property type="entry name" value="Nucleic acid-binding proteins"/>
    <property type="match status" value="1"/>
</dbReference>
<keyword evidence="7" id="KW-0648">Protein biosynthesis</keyword>
<feature type="domain" description="Aminoacyl-transfer RNA synthetases class-II family profile" evidence="9">
    <location>
        <begin position="185"/>
        <end position="496"/>
    </location>
</feature>
<protein>
    <recommendedName>
        <fullName evidence="7">Lysine--tRNA ligase</fullName>
        <ecNumber evidence="7">6.1.1.6</ecNumber>
    </recommendedName>
    <alternativeName>
        <fullName evidence="7">Lysyl-tRNA synthetase</fullName>
        <shortName evidence="7">LysRS</shortName>
    </alternativeName>
</protein>
<evidence type="ECO:0000256" key="8">
    <source>
        <dbReference type="RuleBase" id="RU000336"/>
    </source>
</evidence>
<dbReference type="EC" id="6.1.1.6" evidence="7"/>
<name>A0A0K8PB03_9CHLR</name>
<evidence type="ECO:0000256" key="2">
    <source>
        <dbReference type="ARBA" id="ARBA00022723"/>
    </source>
</evidence>
<dbReference type="AlphaFoldDB" id="A0A0K8PB03"/>